<dbReference type="GO" id="GO:0004493">
    <property type="term" value="F:methylmalonyl-CoA epimerase activity"/>
    <property type="evidence" value="ECO:0007669"/>
    <property type="project" value="TreeGrafter"/>
</dbReference>
<protein>
    <submittedName>
        <fullName evidence="3">Catechol 2,3-dioxygenase-like lactoylglutathione lyase family enzyme</fullName>
    </submittedName>
</protein>
<dbReference type="SUPFAM" id="SSF54593">
    <property type="entry name" value="Glyoxalase/Bleomycin resistance protein/Dihydroxybiphenyl dioxygenase"/>
    <property type="match status" value="1"/>
</dbReference>
<dbReference type="InterPro" id="IPR029068">
    <property type="entry name" value="Glyas_Bleomycin-R_OHBP_Dase"/>
</dbReference>
<gene>
    <name evidence="3" type="ORF">GGR25_000329</name>
</gene>
<dbReference type="AlphaFoldDB" id="A0A840AGP2"/>
<keyword evidence="4" id="KW-1185">Reference proteome</keyword>
<dbReference type="InterPro" id="IPR037523">
    <property type="entry name" value="VOC_core"/>
</dbReference>
<comment type="caution">
    <text evidence="3">The sequence shown here is derived from an EMBL/GenBank/DDBJ whole genome shotgun (WGS) entry which is preliminary data.</text>
</comment>
<proteinExistence type="predicted"/>
<dbReference type="PANTHER" id="PTHR43048:SF6">
    <property type="entry name" value="BLR8189 PROTEIN"/>
    <property type="match status" value="1"/>
</dbReference>
<evidence type="ECO:0000256" key="1">
    <source>
        <dbReference type="ARBA" id="ARBA00022723"/>
    </source>
</evidence>
<keyword evidence="3" id="KW-0560">Oxidoreductase</keyword>
<evidence type="ECO:0000313" key="3">
    <source>
        <dbReference type="EMBL" id="MBB3929310.1"/>
    </source>
</evidence>
<reference evidence="3 4" key="1">
    <citation type="submission" date="2020-08" db="EMBL/GenBank/DDBJ databases">
        <title>Genomic Encyclopedia of Type Strains, Phase IV (KMG-IV): sequencing the most valuable type-strain genomes for metagenomic binning, comparative biology and taxonomic classification.</title>
        <authorList>
            <person name="Goeker M."/>
        </authorList>
    </citation>
    <scope>NUCLEOTIDE SEQUENCE [LARGE SCALE GENOMIC DNA]</scope>
    <source>
        <strain evidence="3 4">DSM 25966</strain>
    </source>
</reference>
<dbReference type="GO" id="GO:0046491">
    <property type="term" value="P:L-methylmalonyl-CoA metabolic process"/>
    <property type="evidence" value="ECO:0007669"/>
    <property type="project" value="TreeGrafter"/>
</dbReference>
<dbReference type="InterPro" id="IPR051785">
    <property type="entry name" value="MMCE/EMCE_epimerase"/>
</dbReference>
<dbReference type="GO" id="GO:0016829">
    <property type="term" value="F:lyase activity"/>
    <property type="evidence" value="ECO:0007669"/>
    <property type="project" value="UniProtKB-KW"/>
</dbReference>
<dbReference type="PROSITE" id="PS51819">
    <property type="entry name" value="VOC"/>
    <property type="match status" value="1"/>
</dbReference>
<feature type="domain" description="VOC" evidence="2">
    <location>
        <begin position="15"/>
        <end position="161"/>
    </location>
</feature>
<evidence type="ECO:0000313" key="4">
    <source>
        <dbReference type="Proteomes" id="UP000553963"/>
    </source>
</evidence>
<evidence type="ECO:0000259" key="2">
    <source>
        <dbReference type="PROSITE" id="PS51819"/>
    </source>
</evidence>
<accession>A0A840AGP2</accession>
<dbReference type="GO" id="GO:0051213">
    <property type="term" value="F:dioxygenase activity"/>
    <property type="evidence" value="ECO:0007669"/>
    <property type="project" value="UniProtKB-KW"/>
</dbReference>
<dbReference type="Proteomes" id="UP000553963">
    <property type="component" value="Unassembled WGS sequence"/>
</dbReference>
<keyword evidence="3" id="KW-0456">Lyase</keyword>
<keyword evidence="1" id="KW-0479">Metal-binding</keyword>
<sequence length="183" mass="19676">MSDTAAPSGLPGLVGQDHAGITVPDLDAALAFFVDVLGCRHGYTFGPIEDGEGTFMTAALGVHPRARIKRCALIRIGHGSNLELFEYEAPDQRQIEAKNSDIGAFHVALYVHDIEAAKAYLDAQGIETRLGPIPITAGPNAGQSILYFQSPWGLQLELISYPRGMAYEADCAVKLWDPRSPAL</sequence>
<keyword evidence="3" id="KW-0223">Dioxygenase</keyword>
<dbReference type="GO" id="GO:0046872">
    <property type="term" value="F:metal ion binding"/>
    <property type="evidence" value="ECO:0007669"/>
    <property type="project" value="UniProtKB-KW"/>
</dbReference>
<dbReference type="PANTHER" id="PTHR43048">
    <property type="entry name" value="METHYLMALONYL-COA EPIMERASE"/>
    <property type="match status" value="1"/>
</dbReference>
<dbReference type="Pfam" id="PF13669">
    <property type="entry name" value="Glyoxalase_4"/>
    <property type="match status" value="1"/>
</dbReference>
<dbReference type="RefSeq" id="WP_183396979.1">
    <property type="nucleotide sequence ID" value="NZ_JACIDS010000001.1"/>
</dbReference>
<name>A0A840AGP2_9HYPH</name>
<dbReference type="Gene3D" id="3.10.180.10">
    <property type="entry name" value="2,3-Dihydroxybiphenyl 1,2-Dioxygenase, domain 1"/>
    <property type="match status" value="1"/>
</dbReference>
<organism evidence="3 4">
    <name type="scientific">Kaistia hirudinis</name>
    <dbReference type="NCBI Taxonomy" id="1293440"/>
    <lineage>
        <taxon>Bacteria</taxon>
        <taxon>Pseudomonadati</taxon>
        <taxon>Pseudomonadota</taxon>
        <taxon>Alphaproteobacteria</taxon>
        <taxon>Hyphomicrobiales</taxon>
        <taxon>Kaistiaceae</taxon>
        <taxon>Kaistia</taxon>
    </lineage>
</organism>
<dbReference type="EMBL" id="JACIDS010000001">
    <property type="protein sequence ID" value="MBB3929310.1"/>
    <property type="molecule type" value="Genomic_DNA"/>
</dbReference>